<protein>
    <submittedName>
        <fullName evidence="2">Uncharacterized protein</fullName>
    </submittedName>
</protein>
<evidence type="ECO:0000313" key="3">
    <source>
        <dbReference type="Proteomes" id="UP000015354"/>
    </source>
</evidence>
<dbReference type="EMBL" id="ATMH01009925">
    <property type="protein sequence ID" value="EPY18423.1"/>
    <property type="molecule type" value="Genomic_DNA"/>
</dbReference>
<accession>S9TPN3</accession>
<comment type="caution">
    <text evidence="2">The sequence shown here is derived from an EMBL/GenBank/DDBJ whole genome shotgun (WGS) entry which is preliminary data.</text>
</comment>
<evidence type="ECO:0000256" key="1">
    <source>
        <dbReference type="SAM" id="MobiDB-lite"/>
    </source>
</evidence>
<dbReference type="Proteomes" id="UP000015354">
    <property type="component" value="Unassembled WGS sequence"/>
</dbReference>
<reference evidence="2 3" key="1">
    <citation type="journal article" date="2013" name="PLoS ONE">
        <title>Predicting the Proteins of Angomonas deanei, Strigomonas culicis and Their Respective Endosymbionts Reveals New Aspects of the Trypanosomatidae Family.</title>
        <authorList>
            <person name="Motta M.C."/>
            <person name="Martins A.C."/>
            <person name="de Souza S.S."/>
            <person name="Catta-Preta C.M."/>
            <person name="Silva R."/>
            <person name="Klein C.C."/>
            <person name="de Almeida L.G."/>
            <person name="de Lima Cunha O."/>
            <person name="Ciapina L.P."/>
            <person name="Brocchi M."/>
            <person name="Colabardini A.C."/>
            <person name="de Araujo Lima B."/>
            <person name="Machado C.R."/>
            <person name="de Almeida Soares C.M."/>
            <person name="Probst C.M."/>
            <person name="de Menezes C.B."/>
            <person name="Thompson C.E."/>
            <person name="Bartholomeu D.C."/>
            <person name="Gradia D.F."/>
            <person name="Pavoni D.P."/>
            <person name="Grisard E.C."/>
            <person name="Fantinatti-Garboggini F."/>
            <person name="Marchini F.K."/>
            <person name="Rodrigues-Luiz G.F."/>
            <person name="Wagner G."/>
            <person name="Goldman G.H."/>
            <person name="Fietto J.L."/>
            <person name="Elias M.C."/>
            <person name="Goldman M.H."/>
            <person name="Sagot M.F."/>
            <person name="Pereira M."/>
            <person name="Stoco P.H."/>
            <person name="de Mendonca-Neto R.P."/>
            <person name="Teixeira S.M."/>
            <person name="Maciel T.E."/>
            <person name="de Oliveira Mendes T.A."/>
            <person name="Urmenyi T.P."/>
            <person name="de Souza W."/>
            <person name="Schenkman S."/>
            <person name="de Vasconcelos A.T."/>
        </authorList>
    </citation>
    <scope>NUCLEOTIDE SEQUENCE [LARGE SCALE GENOMIC DNA]</scope>
</reference>
<gene>
    <name evidence="2" type="ORF">STCU_09928</name>
</gene>
<evidence type="ECO:0000313" key="2">
    <source>
        <dbReference type="EMBL" id="EPY18423.1"/>
    </source>
</evidence>
<dbReference type="AlphaFoldDB" id="S9TPN3"/>
<feature type="compositionally biased region" description="Polar residues" evidence="1">
    <location>
        <begin position="246"/>
        <end position="255"/>
    </location>
</feature>
<keyword evidence="3" id="KW-1185">Reference proteome</keyword>
<name>S9TPN3_9TRYP</name>
<sequence>MSTEDTHLPFVCLTVETPVTVAREVGAASTVFFTEDDLSKPHRQPYACLRRSHGAACREDCEQDGDVSDVPLTPWACGHKPCLPCAPQERMALRVSQHLPTVEVTTAAHDGAGVALSPLSDMVSALPWSDLSVPATGPVRDADRLNTGRTMCVSARGSSMSGCRVPSMGALTDYSVDLINKSVIEFSVSADKRMRDLSTARDMTELELVSIFDMDDNSADSHTSPVKDEHRPSMLEKQFILISSDNSSYDLSPTKRTPRGERRVSSAVCL</sequence>
<proteinExistence type="predicted"/>
<organism evidence="2 3">
    <name type="scientific">Strigomonas culicis</name>
    <dbReference type="NCBI Taxonomy" id="28005"/>
    <lineage>
        <taxon>Eukaryota</taxon>
        <taxon>Discoba</taxon>
        <taxon>Euglenozoa</taxon>
        <taxon>Kinetoplastea</taxon>
        <taxon>Metakinetoplastina</taxon>
        <taxon>Trypanosomatida</taxon>
        <taxon>Trypanosomatidae</taxon>
        <taxon>Strigomonadinae</taxon>
        <taxon>Strigomonas</taxon>
    </lineage>
</organism>
<feature type="region of interest" description="Disordered" evidence="1">
    <location>
        <begin position="246"/>
        <end position="270"/>
    </location>
</feature>